<dbReference type="OrthoDB" id="1757142at2"/>
<feature type="domain" description="Glycosyltransferase 2-like" evidence="1">
    <location>
        <begin position="12"/>
        <end position="180"/>
    </location>
</feature>
<proteinExistence type="predicted"/>
<dbReference type="Pfam" id="PF00535">
    <property type="entry name" value="Glycos_transf_2"/>
    <property type="match status" value="1"/>
</dbReference>
<name>A0A3A3YYG3_9ACTN</name>
<dbReference type="RefSeq" id="WP_119950697.1">
    <property type="nucleotide sequence ID" value="NZ_QZEZ01000005.1"/>
</dbReference>
<reference evidence="2 3" key="1">
    <citation type="submission" date="2018-09" db="EMBL/GenBank/DDBJ databases">
        <title>YIM 75000 draft genome.</title>
        <authorList>
            <person name="Tang S."/>
            <person name="Feng Y."/>
        </authorList>
    </citation>
    <scope>NUCLEOTIDE SEQUENCE [LARGE SCALE GENOMIC DNA]</scope>
    <source>
        <strain evidence="2 3">YIM 75000</strain>
    </source>
</reference>
<gene>
    <name evidence="2" type="ORF">D5H78_11805</name>
</gene>
<dbReference type="CDD" id="cd02525">
    <property type="entry name" value="Succinoglycan_BP_ExoA"/>
    <property type="match status" value="1"/>
</dbReference>
<dbReference type="AlphaFoldDB" id="A0A3A3YYG3"/>
<evidence type="ECO:0000313" key="2">
    <source>
        <dbReference type="EMBL" id="RJK95344.1"/>
    </source>
</evidence>
<evidence type="ECO:0000313" key="3">
    <source>
        <dbReference type="Proteomes" id="UP000265614"/>
    </source>
</evidence>
<accession>A0A3A3YYG3</accession>
<evidence type="ECO:0000259" key="1">
    <source>
        <dbReference type="Pfam" id="PF00535"/>
    </source>
</evidence>
<dbReference type="SUPFAM" id="SSF53448">
    <property type="entry name" value="Nucleotide-diphospho-sugar transferases"/>
    <property type="match status" value="1"/>
</dbReference>
<dbReference type="InterPro" id="IPR001173">
    <property type="entry name" value="Glyco_trans_2-like"/>
</dbReference>
<dbReference type="PANTHER" id="PTHR43685">
    <property type="entry name" value="GLYCOSYLTRANSFERASE"/>
    <property type="match status" value="1"/>
</dbReference>
<dbReference type="InterPro" id="IPR050834">
    <property type="entry name" value="Glycosyltransf_2"/>
</dbReference>
<protein>
    <submittedName>
        <fullName evidence="2">Glycosyltransferase family 2 protein</fullName>
    </submittedName>
</protein>
<dbReference type="InterPro" id="IPR029044">
    <property type="entry name" value="Nucleotide-diphossugar_trans"/>
</dbReference>
<dbReference type="PANTHER" id="PTHR43685:SF3">
    <property type="entry name" value="SLR2126 PROTEIN"/>
    <property type="match status" value="1"/>
</dbReference>
<dbReference type="Proteomes" id="UP000265614">
    <property type="component" value="Unassembled WGS sequence"/>
</dbReference>
<dbReference type="Gene3D" id="3.90.550.10">
    <property type="entry name" value="Spore Coat Polysaccharide Biosynthesis Protein SpsA, Chain A"/>
    <property type="match status" value="1"/>
</dbReference>
<keyword evidence="3" id="KW-1185">Reference proteome</keyword>
<keyword evidence="2" id="KW-0808">Transferase</keyword>
<dbReference type="EMBL" id="QZEZ01000005">
    <property type="protein sequence ID" value="RJK95344.1"/>
    <property type="molecule type" value="Genomic_DNA"/>
</dbReference>
<dbReference type="GO" id="GO:0016740">
    <property type="term" value="F:transferase activity"/>
    <property type="evidence" value="ECO:0007669"/>
    <property type="project" value="UniProtKB-KW"/>
</dbReference>
<sequence length="349" mass="36180">MTDAPAAAPPVSVVMTVLDEARHLADAVRCALDQDHPGPVEVVVAVGPSTDGTRAIADALAAADPRVRVVDNPDPRGATPAGLNAAIAAARHDVLVRVDGHAMLPRSYVSTAVEALERTGADNVGGVMAAEGTTPFERAVARAMTSRIGVGSAPYHTGGAEGPADSVYLGVFRRSALERVGGFDEAFSRAQDWELNHRIRSTGGTVWFVPALQVAYRPRSSAGALARQYFHYGRWRRVIVRRSPETASARYLAPPAAVVAVAGGAVLGALGLRAGWLAPAGYAAGVLAGSAATARGLEPAAAVRLPLVYATMHGAWGLGFLTSPRALARPVRAGLPAHGRARARGALRR</sequence>
<organism evidence="2 3">
    <name type="scientific">Vallicoccus soli</name>
    <dbReference type="NCBI Taxonomy" id="2339232"/>
    <lineage>
        <taxon>Bacteria</taxon>
        <taxon>Bacillati</taxon>
        <taxon>Actinomycetota</taxon>
        <taxon>Actinomycetes</taxon>
        <taxon>Motilibacterales</taxon>
        <taxon>Vallicoccaceae</taxon>
        <taxon>Vallicoccus</taxon>
    </lineage>
</organism>
<comment type="caution">
    <text evidence="2">The sequence shown here is derived from an EMBL/GenBank/DDBJ whole genome shotgun (WGS) entry which is preliminary data.</text>
</comment>